<dbReference type="PANTHER" id="PTHR43531:SF11">
    <property type="entry name" value="METHYL-ACCEPTING CHEMOTAXIS PROTEIN 3"/>
    <property type="match status" value="1"/>
</dbReference>
<dbReference type="GO" id="GO:0007165">
    <property type="term" value="P:signal transduction"/>
    <property type="evidence" value="ECO:0007669"/>
    <property type="project" value="UniProtKB-KW"/>
</dbReference>
<dbReference type="InterPro" id="IPR051310">
    <property type="entry name" value="MCP_chemotaxis"/>
</dbReference>
<keyword evidence="1" id="KW-0145">Chemotaxis</keyword>
<evidence type="ECO:0000256" key="1">
    <source>
        <dbReference type="ARBA" id="ARBA00022500"/>
    </source>
</evidence>
<evidence type="ECO:0000256" key="4">
    <source>
        <dbReference type="SAM" id="MobiDB-lite"/>
    </source>
</evidence>
<organism evidence="7 8">
    <name type="scientific">Pelagicoccus albus</name>
    <dbReference type="NCBI Taxonomy" id="415222"/>
    <lineage>
        <taxon>Bacteria</taxon>
        <taxon>Pseudomonadati</taxon>
        <taxon>Verrucomicrobiota</taxon>
        <taxon>Opitutia</taxon>
        <taxon>Puniceicoccales</taxon>
        <taxon>Pelagicoccaceae</taxon>
        <taxon>Pelagicoccus</taxon>
    </lineage>
</organism>
<reference evidence="7 8" key="1">
    <citation type="submission" date="2020-07" db="EMBL/GenBank/DDBJ databases">
        <authorList>
            <person name="Feng X."/>
        </authorList>
    </citation>
    <scope>NUCLEOTIDE SEQUENCE [LARGE SCALE GENOMIC DNA]</scope>
    <source>
        <strain evidence="7 8">JCM23202</strain>
    </source>
</reference>
<feature type="domain" description="Methyl-accepting transducer" evidence="6">
    <location>
        <begin position="351"/>
        <end position="580"/>
    </location>
</feature>
<feature type="region of interest" description="Disordered" evidence="4">
    <location>
        <begin position="607"/>
        <end position="645"/>
    </location>
</feature>
<proteinExistence type="inferred from homology"/>
<keyword evidence="5" id="KW-0472">Membrane</keyword>
<gene>
    <name evidence="7" type="ORF">H5P27_10585</name>
</gene>
<evidence type="ECO:0000259" key="6">
    <source>
        <dbReference type="PROSITE" id="PS50111"/>
    </source>
</evidence>
<feature type="compositionally biased region" description="Low complexity" evidence="4">
    <location>
        <begin position="614"/>
        <end position="624"/>
    </location>
</feature>
<evidence type="ECO:0000256" key="5">
    <source>
        <dbReference type="SAM" id="Phobius"/>
    </source>
</evidence>
<evidence type="ECO:0000256" key="3">
    <source>
        <dbReference type="PROSITE-ProRule" id="PRU00284"/>
    </source>
</evidence>
<dbReference type="PROSITE" id="PS50111">
    <property type="entry name" value="CHEMOTAXIS_TRANSDUC_2"/>
    <property type="match status" value="1"/>
</dbReference>
<dbReference type="GO" id="GO:0004888">
    <property type="term" value="F:transmembrane signaling receptor activity"/>
    <property type="evidence" value="ECO:0007669"/>
    <property type="project" value="InterPro"/>
</dbReference>
<keyword evidence="3" id="KW-0807">Transducer</keyword>
<dbReference type="GO" id="GO:0006935">
    <property type="term" value="P:chemotaxis"/>
    <property type="evidence" value="ECO:0007669"/>
    <property type="project" value="UniProtKB-KW"/>
</dbReference>
<dbReference type="Pfam" id="PF00015">
    <property type="entry name" value="MCPsignal"/>
    <property type="match status" value="1"/>
</dbReference>
<dbReference type="AlphaFoldDB" id="A0A7X1EA72"/>
<dbReference type="GO" id="GO:0005886">
    <property type="term" value="C:plasma membrane"/>
    <property type="evidence" value="ECO:0007669"/>
    <property type="project" value="TreeGrafter"/>
</dbReference>
<sequence>MSMQIQIGLKSKIFGGFFVGVLLAGAIGVVGVITLQRLVGHIETGCEEVSTTFLEDAKLIELSSSIAELTRAIEVPRTHAKLVAAGFEEAIAREASVIEDPGEKEQIEVKLSQFLVARKNYLELRERTPALLEDMSQNLANFERKGETMLEDTKADSSSELDLHRARMEGSLARVPSLLSSVLSKAYGAMAFIDQDDKFSEFEAALTESTNSLYPSLTQLSESMSKLGFDESRYEELETIIVGVFMQIVDDGGLSQQLEQLVIKSNSVDAAKQLIYEKLDQVQQAARARSQSMVSHFEITSEEAIAEASIARRGLLTACIIAMGISLVLAWTMPAAVAKGLLKMGGRIRAAATELTGSTATVRSTSSSLAEGASEQAASIEETNSGLQEVASRSSQNEKSVEVATDIAVKSREMAEGGVLEMREMESAMTAIMEGSKEIAQIIKTIEDIAFQTNILALNAAVESARAGQAGAGFAVVADEVRTLAAKVSRAANESEGKISKAIQNSQLGVSITEKVKDRLDSILGRIQETERCVAGIAEATHYQSQGIHQISDSVTRIDNVTQQTAASSQDALDSAKSLEMQARDLEMTVDQLETLLHGQGSLLQSLRKRKPAAVKSSGSSGSESSKKAGADSSLSRELEFSDWN</sequence>
<keyword evidence="8" id="KW-1185">Reference proteome</keyword>
<evidence type="ECO:0000256" key="2">
    <source>
        <dbReference type="ARBA" id="ARBA00029447"/>
    </source>
</evidence>
<name>A0A7X1EA72_9BACT</name>
<feature type="compositionally biased region" description="Basic and acidic residues" evidence="4">
    <location>
        <begin position="625"/>
        <end position="645"/>
    </location>
</feature>
<dbReference type="PANTHER" id="PTHR43531">
    <property type="entry name" value="PROTEIN ICFG"/>
    <property type="match status" value="1"/>
</dbReference>
<accession>A0A7X1EA72</accession>
<keyword evidence="5" id="KW-1133">Transmembrane helix</keyword>
<evidence type="ECO:0000313" key="7">
    <source>
        <dbReference type="EMBL" id="MBC2606487.1"/>
    </source>
</evidence>
<keyword evidence="5" id="KW-0812">Transmembrane</keyword>
<dbReference type="RefSeq" id="WP_185660357.1">
    <property type="nucleotide sequence ID" value="NZ_CAWPOO010000012.1"/>
</dbReference>
<dbReference type="PRINTS" id="PR00260">
    <property type="entry name" value="CHEMTRNSDUCR"/>
</dbReference>
<dbReference type="InterPro" id="IPR004090">
    <property type="entry name" value="Chemotax_Me-accpt_rcpt"/>
</dbReference>
<dbReference type="SMART" id="SM00283">
    <property type="entry name" value="MA"/>
    <property type="match status" value="1"/>
</dbReference>
<protein>
    <recommendedName>
        <fullName evidence="6">Methyl-accepting transducer domain-containing protein</fullName>
    </recommendedName>
</protein>
<evidence type="ECO:0000313" key="8">
    <source>
        <dbReference type="Proteomes" id="UP000526501"/>
    </source>
</evidence>
<comment type="caution">
    <text evidence="7">The sequence shown here is derived from an EMBL/GenBank/DDBJ whole genome shotgun (WGS) entry which is preliminary data.</text>
</comment>
<dbReference type="Proteomes" id="UP000526501">
    <property type="component" value="Unassembled WGS sequence"/>
</dbReference>
<dbReference type="EMBL" id="JACHVC010000012">
    <property type="protein sequence ID" value="MBC2606487.1"/>
    <property type="molecule type" value="Genomic_DNA"/>
</dbReference>
<comment type="similarity">
    <text evidence="2">Belongs to the methyl-accepting chemotaxis (MCP) protein family.</text>
</comment>
<dbReference type="SUPFAM" id="SSF58104">
    <property type="entry name" value="Methyl-accepting chemotaxis protein (MCP) signaling domain"/>
    <property type="match status" value="1"/>
</dbReference>
<dbReference type="Gene3D" id="1.10.287.950">
    <property type="entry name" value="Methyl-accepting chemotaxis protein"/>
    <property type="match status" value="1"/>
</dbReference>
<dbReference type="InterPro" id="IPR004089">
    <property type="entry name" value="MCPsignal_dom"/>
</dbReference>
<feature type="transmembrane region" description="Helical" evidence="5">
    <location>
        <begin position="12"/>
        <end position="35"/>
    </location>
</feature>